<dbReference type="InterPro" id="IPR003593">
    <property type="entry name" value="AAA+_ATPase"/>
</dbReference>
<dbReference type="InterPro" id="IPR017871">
    <property type="entry name" value="ABC_transporter-like_CS"/>
</dbReference>
<dbReference type="PANTHER" id="PTHR43152">
    <property type="entry name" value="UVRABC SYSTEM PROTEIN A"/>
    <property type="match status" value="1"/>
</dbReference>
<feature type="domain" description="ABC transporter" evidence="17">
    <location>
        <begin position="579"/>
        <end position="899"/>
    </location>
</feature>
<dbReference type="InterPro" id="IPR003439">
    <property type="entry name" value="ABC_transporter-like_ATP-bd"/>
</dbReference>
<evidence type="ECO:0000256" key="10">
    <source>
        <dbReference type="ARBA" id="ARBA00022840"/>
    </source>
</evidence>
<dbReference type="Gene3D" id="3.30.190.20">
    <property type="match status" value="1"/>
</dbReference>
<sequence>MLDFIGIRGARQNNLKGFDLDIPLNRLTVITGVSGSGKSSLALDTLYAEGQRRYVETFSPYARQFMDRMDRPRVDAILGVPPAIAIDRKDPVRTSRSSVGTMTELTDYVKLLFARQGVLHCDGCGQPVHPDGPERIWRQLISRHGGQRVVLTYPFRVNGDPAGVRKELLRLGYDRVWDGQAVQDLNALADADLPDPLDMVADRVVVRDDQRQRLIDSLESAQRMGGGRVDAWPAGQGRQSFSDRLHCPRCDIAYMPPLPGLFSFNSPLGACDTCRGFGRVIDMDLDLIVPDPDLSLAQGAIKPWGGAGDKRFEYRDLRDFCRRAGIPMHKPFKALSAQQRRAVIEGTDDYYGIRGFFKWLEGRTYKMHVRVFLSRYRSYDLCPDCQGARFKPEALRFRVADHTIAALYALNVDQALTFCEALTGRGWDAATRLVLDEILGRLRYLRDVGLGYLTLDRQSRTLSGGEVQRVALASALGASLVNTLYVLDEPSIGLHPRDNQRLIAILQRLRDLPNTIVVVEHDPAIMQAADLLLDMGPRAGEAGGEVMYFGPPGQAGDSLTGRYLSGALTLPMPDKRRALRRDHRLKVRGAAEHNLQQIDVDIPLGLLVCLTGVSGSGKSTLAEEVLYKGLQRLKGAGEGRPGRHDAILGAERIKAVELVDQRPIGRTPRANVLTYTKALDPIRHLLAGTDAAREKGFGPGHFSFNVAGGRCETCKGEGFETVEMQFLSDVLISCPDCQGRRFKPEVLEITWEGLGIDAILALTVDQALDLFAAHPKITKALQPLAEVGLGYLRLGQPLSTFSGGEAQRLKLSRYLGPGGRNRLLIFDEPTTGLHFHDIAILLKVLQRLVDQGGSVLIIEHNLDVIRAADWVIDLGPEGGDGGGRVVAAGPPETVAAVTDSHTGRFLRAALAGSHTTVPSAKPAALPAAAAGDGRAIQVRGAREHNLRNIDLTIAHNQLVVFTGVSGSGKSTLAFDILFAEGQRRYLESLAPYVRQYMKILERPEVDLVSGLSPTVAIEQRISHAGRRSTVATLTEVYHFLRLLFSKLGTSHCPGCRRPLSRQTAATLHQQVQARHGKGDALVLAPKVAGRKGFHKALLARALKQGYAQARIDGRVVALTPGMALSRYHEHTIDLVVGTVPRGRGAARRLGELLDRALQEGDGSLIALAGNGAEELFSLHGRCPSCGISAVQGDPRLFSFNSPRGACPTCEGLGVLAADGPDNGDAPTICPQCRGSRLKPEALAITVQGRTIWDLVQQPVADLVGTLAGLAFPDHQQPLATPILDELATRLALMQRLGLGYLSLARSGETLSGGEAQRVRLAAQLGSNLTGVTYILDEPTIGLHPRDNHILVDALRDLRDRGNTIIVVEHDEETIRAADTLVDLGPGAGTNGGQVVAMGTLADLRRATASVTGAVLDQGRARIDSRLRPCRRTPALKIIGAAANNLRRIDVRIPLNRLVCVTGVSGSGKSSLVKATLYQGLQRKLRGRAPDPAVCADIQGFAPLTRVLEVDHSPIGRTPRSVPASYVGFLTAVRNLFAQLPEARVRGYDAARFSFNVESGRCPACKGQGRPKVEMAFLPDVYVPCDVCAGARFNAETLAVRYKGHTIADVLTMTFAEALQFFSAIRPIRQAVQFVCDIGLGYLQLGQPSPTLSGGEAQRIKIAREMARPAAGHTLYILDEPTTGLHPADVRLLLEVLQHLVDQGHSVLIIEHNLDMVKAADYIIDLGPEGGDGGGRVVAVGSPQELLRKTARSHTAQCLRRYL</sequence>
<organism evidence="18 19">
    <name type="scientific">Desulfatitalea alkaliphila</name>
    <dbReference type="NCBI Taxonomy" id="2929485"/>
    <lineage>
        <taxon>Bacteria</taxon>
        <taxon>Pseudomonadati</taxon>
        <taxon>Thermodesulfobacteriota</taxon>
        <taxon>Desulfobacteria</taxon>
        <taxon>Desulfobacterales</taxon>
        <taxon>Desulfosarcinaceae</taxon>
        <taxon>Desulfatitalea</taxon>
    </lineage>
</organism>
<gene>
    <name evidence="18" type="primary">uvrA</name>
    <name evidence="18" type="ORF">MRX98_17780</name>
</gene>
<dbReference type="SMART" id="SM00382">
    <property type="entry name" value="AAA"/>
    <property type="match status" value="4"/>
</dbReference>
<keyword evidence="2" id="KW-0963">Cytoplasm</keyword>
<evidence type="ECO:0000256" key="3">
    <source>
        <dbReference type="ARBA" id="ARBA00022723"/>
    </source>
</evidence>
<keyword evidence="12" id="KW-0238">DNA-binding</keyword>
<dbReference type="PANTHER" id="PTHR43152:SF3">
    <property type="entry name" value="UVRABC SYSTEM PROTEIN A"/>
    <property type="match status" value="1"/>
</dbReference>
<dbReference type="GO" id="GO:0005737">
    <property type="term" value="C:cytoplasm"/>
    <property type="evidence" value="ECO:0007669"/>
    <property type="project" value="UniProtKB-SubCell"/>
</dbReference>
<comment type="caution">
    <text evidence="18">The sequence shown here is derived from an EMBL/GenBank/DDBJ whole genome shotgun (WGS) entry which is preliminary data.</text>
</comment>
<comment type="similarity">
    <text evidence="14">Belongs to the ABC transporter superfamily. UvrA family.</text>
</comment>
<dbReference type="InterPro" id="IPR027417">
    <property type="entry name" value="P-loop_NTPase"/>
</dbReference>
<dbReference type="GO" id="GO:0005524">
    <property type="term" value="F:ATP binding"/>
    <property type="evidence" value="ECO:0007669"/>
    <property type="project" value="UniProtKB-KW"/>
</dbReference>
<dbReference type="InterPro" id="IPR041102">
    <property type="entry name" value="UvrA_inter"/>
</dbReference>
<evidence type="ECO:0000256" key="9">
    <source>
        <dbReference type="ARBA" id="ARBA00022833"/>
    </source>
</evidence>
<dbReference type="InterPro" id="IPR041552">
    <property type="entry name" value="UvrA_DNA-bd"/>
</dbReference>
<dbReference type="GO" id="GO:0006289">
    <property type="term" value="P:nucleotide-excision repair"/>
    <property type="evidence" value="ECO:0007669"/>
    <property type="project" value="InterPro"/>
</dbReference>
<dbReference type="Pfam" id="PF17760">
    <property type="entry name" value="UvrA_inter"/>
    <property type="match status" value="2"/>
</dbReference>
<dbReference type="Proteomes" id="UP001165427">
    <property type="component" value="Unassembled WGS sequence"/>
</dbReference>
<dbReference type="RefSeq" id="WP_246913189.1">
    <property type="nucleotide sequence ID" value="NZ_JALJRB010000026.1"/>
</dbReference>
<dbReference type="Gene3D" id="3.40.50.300">
    <property type="entry name" value="P-loop containing nucleotide triphosphate hydrolases"/>
    <property type="match status" value="5"/>
</dbReference>
<dbReference type="GO" id="GO:0004518">
    <property type="term" value="F:nuclease activity"/>
    <property type="evidence" value="ECO:0007669"/>
    <property type="project" value="UniProtKB-KW"/>
</dbReference>
<keyword evidence="5" id="KW-0547">Nucleotide-binding</keyword>
<dbReference type="GO" id="GO:0009380">
    <property type="term" value="C:excinuclease repair complex"/>
    <property type="evidence" value="ECO:0007669"/>
    <property type="project" value="InterPro"/>
</dbReference>
<keyword evidence="9" id="KW-0862">Zinc</keyword>
<keyword evidence="10" id="KW-0067">ATP-binding</keyword>
<keyword evidence="19" id="KW-1185">Reference proteome</keyword>
<dbReference type="Pfam" id="PF17755">
    <property type="entry name" value="UvrA_DNA-bind"/>
    <property type="match status" value="1"/>
</dbReference>
<keyword evidence="13" id="KW-0234">DNA repair</keyword>
<evidence type="ECO:0000256" key="5">
    <source>
        <dbReference type="ARBA" id="ARBA00022741"/>
    </source>
</evidence>
<reference evidence="18" key="1">
    <citation type="submission" date="2022-04" db="EMBL/GenBank/DDBJ databases">
        <title>Desulfatitalea alkaliphila sp. nov., a novel anaerobic sulfate-reducing bacterium isolated from terrestrial mud volcano, Taman Peninsula, Russia.</title>
        <authorList>
            <person name="Khomyakova M.A."/>
            <person name="Merkel A.Y."/>
            <person name="Slobodkin A.I."/>
        </authorList>
    </citation>
    <scope>NUCLEOTIDE SEQUENCE</scope>
    <source>
        <strain evidence="18">M08but</strain>
    </source>
</reference>
<keyword evidence="8" id="KW-0863">Zinc-finger</keyword>
<evidence type="ECO:0000256" key="8">
    <source>
        <dbReference type="ARBA" id="ARBA00022771"/>
    </source>
</evidence>
<keyword evidence="7" id="KW-0228">DNA excision</keyword>
<evidence type="ECO:0000256" key="2">
    <source>
        <dbReference type="ARBA" id="ARBA00022490"/>
    </source>
</evidence>
<evidence type="ECO:0000256" key="13">
    <source>
        <dbReference type="ARBA" id="ARBA00023204"/>
    </source>
</evidence>
<evidence type="ECO:0000256" key="15">
    <source>
        <dbReference type="ARBA" id="ARBA00039316"/>
    </source>
</evidence>
<keyword evidence="11" id="KW-0267">Excision nuclease</keyword>
<evidence type="ECO:0000256" key="14">
    <source>
        <dbReference type="ARBA" id="ARBA00038000"/>
    </source>
</evidence>
<accession>A0AA41R6A6</accession>
<dbReference type="PROSITE" id="PS00211">
    <property type="entry name" value="ABC_TRANSPORTER_1"/>
    <property type="match status" value="3"/>
</dbReference>
<keyword evidence="4" id="KW-0677">Repeat</keyword>
<dbReference type="InterPro" id="IPR013815">
    <property type="entry name" value="ATP_grasp_subdomain_1"/>
</dbReference>
<proteinExistence type="inferred from homology"/>
<dbReference type="Gene3D" id="1.20.1580.10">
    <property type="entry name" value="ABC transporter ATPase like domain"/>
    <property type="match status" value="3"/>
</dbReference>
<dbReference type="Gene3D" id="1.10.8.280">
    <property type="entry name" value="ABC transporter ATPase domain-like"/>
    <property type="match status" value="1"/>
</dbReference>
<dbReference type="SUPFAM" id="SSF52540">
    <property type="entry name" value="P-loop containing nucleoside triphosphate hydrolases"/>
    <property type="match status" value="4"/>
</dbReference>
<dbReference type="EMBL" id="JALJRB010000026">
    <property type="protein sequence ID" value="MCJ8502432.1"/>
    <property type="molecule type" value="Genomic_DNA"/>
</dbReference>
<evidence type="ECO:0000256" key="1">
    <source>
        <dbReference type="ARBA" id="ARBA00004496"/>
    </source>
</evidence>
<dbReference type="Gene3D" id="3.30.1490.20">
    <property type="entry name" value="ATP-grasp fold, A domain"/>
    <property type="match status" value="1"/>
</dbReference>
<name>A0AA41R6A6_9BACT</name>
<dbReference type="InterPro" id="IPR004602">
    <property type="entry name" value="UvrA"/>
</dbReference>
<evidence type="ECO:0000313" key="19">
    <source>
        <dbReference type="Proteomes" id="UP001165427"/>
    </source>
</evidence>
<dbReference type="NCBIfam" id="TIGR00630">
    <property type="entry name" value="uvra"/>
    <property type="match status" value="2"/>
</dbReference>
<evidence type="ECO:0000256" key="7">
    <source>
        <dbReference type="ARBA" id="ARBA00022769"/>
    </source>
</evidence>
<evidence type="ECO:0000256" key="16">
    <source>
        <dbReference type="ARBA" id="ARBA00042156"/>
    </source>
</evidence>
<keyword evidence="3" id="KW-0479">Metal-binding</keyword>
<evidence type="ECO:0000313" key="18">
    <source>
        <dbReference type="EMBL" id="MCJ8502432.1"/>
    </source>
</evidence>
<evidence type="ECO:0000259" key="17">
    <source>
        <dbReference type="PROSITE" id="PS50893"/>
    </source>
</evidence>
<keyword evidence="6" id="KW-0227">DNA damage</keyword>
<evidence type="ECO:0000256" key="4">
    <source>
        <dbReference type="ARBA" id="ARBA00022737"/>
    </source>
</evidence>
<evidence type="ECO:0000256" key="12">
    <source>
        <dbReference type="ARBA" id="ARBA00023125"/>
    </source>
</evidence>
<feature type="domain" description="ABC transporter" evidence="17">
    <location>
        <begin position="1429"/>
        <end position="1758"/>
    </location>
</feature>
<protein>
    <recommendedName>
        <fullName evidence="15">UvrABC system protein A</fullName>
    </recommendedName>
    <alternativeName>
        <fullName evidence="16">Excinuclease ABC subunit A</fullName>
    </alternativeName>
</protein>
<dbReference type="GO" id="GO:0003677">
    <property type="term" value="F:DNA binding"/>
    <property type="evidence" value="ECO:0007669"/>
    <property type="project" value="UniProtKB-KW"/>
</dbReference>
<evidence type="ECO:0000256" key="6">
    <source>
        <dbReference type="ARBA" id="ARBA00022763"/>
    </source>
</evidence>
<comment type="subcellular location">
    <subcellularLocation>
        <location evidence="1">Cytoplasm</location>
    </subcellularLocation>
</comment>
<dbReference type="PROSITE" id="PS50893">
    <property type="entry name" value="ABC_TRANSPORTER_2"/>
    <property type="match status" value="2"/>
</dbReference>
<dbReference type="GO" id="GO:0008270">
    <property type="term" value="F:zinc ion binding"/>
    <property type="evidence" value="ECO:0007669"/>
    <property type="project" value="UniProtKB-KW"/>
</dbReference>
<dbReference type="GO" id="GO:0016887">
    <property type="term" value="F:ATP hydrolysis activity"/>
    <property type="evidence" value="ECO:0007669"/>
    <property type="project" value="InterPro"/>
</dbReference>
<evidence type="ECO:0000256" key="11">
    <source>
        <dbReference type="ARBA" id="ARBA00022881"/>
    </source>
</evidence>